<feature type="compositionally biased region" description="Basic and acidic residues" evidence="1">
    <location>
        <begin position="68"/>
        <end position="83"/>
    </location>
</feature>
<dbReference type="Proteomes" id="UP001194696">
    <property type="component" value="Unassembled WGS sequence"/>
</dbReference>
<accession>A0ABQ7KA50</accession>
<feature type="region of interest" description="Disordered" evidence="1">
    <location>
        <begin position="1"/>
        <end position="103"/>
    </location>
</feature>
<keyword evidence="3" id="KW-1185">Reference proteome</keyword>
<feature type="compositionally biased region" description="Acidic residues" evidence="1">
    <location>
        <begin position="84"/>
        <end position="95"/>
    </location>
</feature>
<dbReference type="EMBL" id="JAAAIM010000102">
    <property type="protein sequence ID" value="KAG0294898.1"/>
    <property type="molecule type" value="Genomic_DNA"/>
</dbReference>
<evidence type="ECO:0000313" key="3">
    <source>
        <dbReference type="Proteomes" id="UP001194696"/>
    </source>
</evidence>
<reference evidence="2 3" key="1">
    <citation type="journal article" date="2020" name="Fungal Divers.">
        <title>Resolving the Mortierellaceae phylogeny through synthesis of multi-gene phylogenetics and phylogenomics.</title>
        <authorList>
            <person name="Vandepol N."/>
            <person name="Liber J."/>
            <person name="Desiro A."/>
            <person name="Na H."/>
            <person name="Kennedy M."/>
            <person name="Barry K."/>
            <person name="Grigoriev I.V."/>
            <person name="Miller A.N."/>
            <person name="O'Donnell K."/>
            <person name="Stajich J.E."/>
            <person name="Bonito G."/>
        </authorList>
    </citation>
    <scope>NUCLEOTIDE SEQUENCE [LARGE SCALE GENOMIC DNA]</scope>
    <source>
        <strain evidence="2 3">AD045</strain>
    </source>
</reference>
<name>A0ABQ7KA50_9FUNG</name>
<gene>
    <name evidence="2" type="ORF">BGZ96_000222</name>
</gene>
<sequence length="156" mass="18011">MDDLIEMGYFDDYDSEMGWDYRDESLDDDFSVAMDSDEEDEEDDLGSEKEEEEEEEEELEREEEEDGRFEHSFGQRVFERSTFDEDQEEEDDEVESSVADVESSIAEDEFLHRLASDPFLGNGGSDNDHHVCFTTIAHDLAFVALTIPMVAPRQPV</sequence>
<feature type="compositionally biased region" description="Acidic residues" evidence="1">
    <location>
        <begin position="25"/>
        <end position="67"/>
    </location>
</feature>
<proteinExistence type="predicted"/>
<evidence type="ECO:0000313" key="2">
    <source>
        <dbReference type="EMBL" id="KAG0294898.1"/>
    </source>
</evidence>
<comment type="caution">
    <text evidence="2">The sequence shown here is derived from an EMBL/GenBank/DDBJ whole genome shotgun (WGS) entry which is preliminary data.</text>
</comment>
<organism evidence="2 3">
    <name type="scientific">Linnemannia gamsii</name>
    <dbReference type="NCBI Taxonomy" id="64522"/>
    <lineage>
        <taxon>Eukaryota</taxon>
        <taxon>Fungi</taxon>
        <taxon>Fungi incertae sedis</taxon>
        <taxon>Mucoromycota</taxon>
        <taxon>Mortierellomycotina</taxon>
        <taxon>Mortierellomycetes</taxon>
        <taxon>Mortierellales</taxon>
        <taxon>Mortierellaceae</taxon>
        <taxon>Linnemannia</taxon>
    </lineage>
</organism>
<feature type="compositionally biased region" description="Acidic residues" evidence="1">
    <location>
        <begin position="1"/>
        <end position="17"/>
    </location>
</feature>
<evidence type="ECO:0000256" key="1">
    <source>
        <dbReference type="SAM" id="MobiDB-lite"/>
    </source>
</evidence>
<protein>
    <submittedName>
        <fullName evidence="2">Uncharacterized protein</fullName>
    </submittedName>
</protein>